<keyword evidence="9 12" id="KW-0472">Membrane</keyword>
<feature type="transmembrane region" description="Helical" evidence="12">
    <location>
        <begin position="589"/>
        <end position="612"/>
    </location>
</feature>
<keyword evidence="8 12" id="KW-1133">Transmembrane helix</keyword>
<keyword evidence="5 16" id="KW-0328">Glycosyltransferase</keyword>
<evidence type="ECO:0000256" key="1">
    <source>
        <dbReference type="ARBA" id="ARBA00003001"/>
    </source>
</evidence>
<feature type="domain" description="Arabinosyltransferase C-terminal" evidence="14">
    <location>
        <begin position="714"/>
        <end position="1097"/>
    </location>
</feature>
<feature type="transmembrane region" description="Helical" evidence="12">
    <location>
        <begin position="374"/>
        <end position="390"/>
    </location>
</feature>
<dbReference type="Pfam" id="PF14896">
    <property type="entry name" value="Arabino_trans_C"/>
    <property type="match status" value="1"/>
</dbReference>
<feature type="transmembrane region" description="Helical" evidence="12">
    <location>
        <begin position="563"/>
        <end position="583"/>
    </location>
</feature>
<feature type="transmembrane region" description="Helical" evidence="12">
    <location>
        <begin position="265"/>
        <end position="284"/>
    </location>
</feature>
<dbReference type="Proteomes" id="UP001160334">
    <property type="component" value="Unassembled WGS sequence"/>
</dbReference>
<dbReference type="Gene3D" id="2.60.120.610">
    <property type="entry name" value="arabinofuranosyltransferase like domain"/>
    <property type="match status" value="1"/>
</dbReference>
<evidence type="ECO:0000256" key="3">
    <source>
        <dbReference type="ARBA" id="ARBA00008195"/>
    </source>
</evidence>
<feature type="transmembrane region" description="Helical" evidence="12">
    <location>
        <begin position="619"/>
        <end position="641"/>
    </location>
</feature>
<dbReference type="Gene3D" id="2.60.120.940">
    <property type="entry name" value="EmbC, C-terminal domain, subdomain 2"/>
    <property type="match status" value="1"/>
</dbReference>
<dbReference type="GO" id="GO:0016757">
    <property type="term" value="F:glycosyltransferase activity"/>
    <property type="evidence" value="ECO:0007669"/>
    <property type="project" value="UniProtKB-KW"/>
</dbReference>
<feature type="transmembrane region" description="Helical" evidence="12">
    <location>
        <begin position="467"/>
        <end position="487"/>
    </location>
</feature>
<feature type="region of interest" description="Disordered" evidence="11">
    <location>
        <begin position="798"/>
        <end position="822"/>
    </location>
</feature>
<feature type="transmembrane region" description="Helical" evidence="12">
    <location>
        <begin position="228"/>
        <end position="245"/>
    </location>
</feature>
<evidence type="ECO:0000259" key="15">
    <source>
        <dbReference type="Pfam" id="PF17689"/>
    </source>
</evidence>
<feature type="region of interest" description="Disordered" evidence="11">
    <location>
        <begin position="1"/>
        <end position="21"/>
    </location>
</feature>
<protein>
    <submittedName>
        <fullName evidence="16">Arabinosyltransferase C</fullName>
        <ecNumber evidence="16">2.4.2.-</ecNumber>
    </submittedName>
</protein>
<evidence type="ECO:0000256" key="12">
    <source>
        <dbReference type="SAM" id="Phobius"/>
    </source>
</evidence>
<evidence type="ECO:0000256" key="4">
    <source>
        <dbReference type="ARBA" id="ARBA00022475"/>
    </source>
</evidence>
<sequence length="1101" mass="116054">MVESMVGAEQASAGGPTRGAEPARPGWWGLAQARVIAIVAAVIGVLSAVAIPLLPVDQQQSSLSWPQNGVTTSVEAPLVSYAPLTFDARIPCSAAQRLESGGFVAATMPAGAPGAERYGLIAKTGAASGDSPARLEVILRDTALLSAPLAELTGADCAVTISSDATRTVTSVTGSPAAEAIPPKTLDGDFRPQTVGVFSDLQGAAPAGLQVSAEIDSRFSSSPTPIKFVAMIVAVLATLVSLVALHRLDCSDGRRARRFLPARWWRFGIADAVVLGTLVLWHFIGATTADDGYQYTMARSAQSSGYMSNYFRYFSVPETPFGTPYYYIFGLLDDIWSASVWVRLPALLAGIVTWLVLSREVVPRLGIAARTSRVALWTGALAFLAVWLPYNNGLRPEPIVAAGVLLTWCSVERAIATRRLLPAAIAILIAAATLSVGPSGIICFAALISGARPLLRIVIARAKAVGYAALLLPLVASGTAILVAIFGDQTLAIVPTMQDAHVAGGPNEKWFTEYLRYQWLLNYTADGSLSRRFGIFVMFVGLVVGILAMLRKGGRIPGMSAGPSRRIIGVTLGAVALMMFTPTKWTHHLGVFAGLAGALAVLTAVAVSTAVLRSPRNRALFAAAVLFATAMSFTGTNNYWYVSAWGVPWWDKPPSIAGTGAATMLFGGALLMLAVAAWCHLRESRVPTPGSRTRWLWALPPLTIAAAAIVLFEVLSLAKGAVSQYPAYSVGRSNFDALRGENCGLANDVLLETDPNASMLHPLSGDSATALAGTESTGFGPNGVASDLSADAQTTASGTANLVNPNTTQTSTETVAGTGGGHGAVGINGSNVALPYGLDPATTPVLGSYRTGEQTPASLVSGWYGLPAVGDNGTRGDIVSVAVAGRVRSVDRDGIVTYGQNLEIEYGVRQPDGSVTALGRAAPLDIGPAPSWRNVRVPLDQLPVDADAVRLVASDEDRDPDQWLAVTPPRVPQTRTLNDVVGSNTPVLADWAVGLQFPCQQPFTHHEGVAEVPQYRILPDRVGAVSTNLWEDHFGGGPLGWTDQLLSARTIPSYLNHDWRRDWGAIEEFTPRNDSAVPAEVSIVTERRSGLWNPGPMALHF</sequence>
<keyword evidence="10" id="KW-0961">Cell wall biogenesis/degradation</keyword>
<evidence type="ECO:0000256" key="9">
    <source>
        <dbReference type="ARBA" id="ARBA00023136"/>
    </source>
</evidence>
<dbReference type="Gene3D" id="3.40.190.160">
    <property type="match status" value="1"/>
</dbReference>
<evidence type="ECO:0000313" key="17">
    <source>
        <dbReference type="Proteomes" id="UP001160334"/>
    </source>
</evidence>
<evidence type="ECO:0000256" key="6">
    <source>
        <dbReference type="ARBA" id="ARBA00022679"/>
    </source>
</evidence>
<keyword evidence="17" id="KW-1185">Reference proteome</keyword>
<dbReference type="InterPro" id="IPR032731">
    <property type="entry name" value="Arabino_trans_C"/>
</dbReference>
<reference evidence="16 17" key="1">
    <citation type="submission" date="2023-04" db="EMBL/GenBank/DDBJ databases">
        <title>Forest soil microbial communities from Buena Vista Peninsula, Colon Province, Panama.</title>
        <authorList>
            <person name="Bouskill N."/>
        </authorList>
    </citation>
    <scope>NUCLEOTIDE SEQUENCE [LARGE SCALE GENOMIC DNA]</scope>
    <source>
        <strain evidence="16 17">CFH S0262</strain>
    </source>
</reference>
<feature type="transmembrane region" description="Helical" evidence="12">
    <location>
        <begin position="420"/>
        <end position="447"/>
    </location>
</feature>
<comment type="caution">
    <text evidence="16">The sequence shown here is derived from an EMBL/GenBank/DDBJ whole genome shotgun (WGS) entry which is preliminary data.</text>
</comment>
<feature type="transmembrane region" description="Helical" evidence="12">
    <location>
        <begin position="533"/>
        <end position="551"/>
    </location>
</feature>
<comment type="function">
    <text evidence="1">Arabinosyl transferase responsible for the polymerization of arabinose into the arabinan of arabinogalactan.</text>
</comment>
<dbReference type="EMBL" id="JARXVC010000006">
    <property type="protein sequence ID" value="MDH6281462.1"/>
    <property type="molecule type" value="Genomic_DNA"/>
</dbReference>
<feature type="transmembrane region" description="Helical" evidence="12">
    <location>
        <begin position="661"/>
        <end position="681"/>
    </location>
</feature>
<dbReference type="InterPro" id="IPR040920">
    <property type="entry name" value="Arabino_trans_N"/>
</dbReference>
<evidence type="ECO:0000313" key="16">
    <source>
        <dbReference type="EMBL" id="MDH6281462.1"/>
    </source>
</evidence>
<dbReference type="InterPro" id="IPR027451">
    <property type="entry name" value="EmbABC_dom1"/>
</dbReference>
<evidence type="ECO:0000256" key="2">
    <source>
        <dbReference type="ARBA" id="ARBA00004651"/>
    </source>
</evidence>
<name>A0ABT6MAY5_9NOCA</name>
<feature type="domain" description="Arabinofuranosyltransferase central" evidence="13">
    <location>
        <begin position="222"/>
        <end position="682"/>
    </location>
</feature>
<gene>
    <name evidence="16" type="ORF">M2280_002683</name>
</gene>
<feature type="transmembrane region" description="Helical" evidence="12">
    <location>
        <begin position="340"/>
        <end position="362"/>
    </location>
</feature>
<organism evidence="16 17">
    <name type="scientific">Prescottella agglutinans</name>
    <dbReference type="NCBI Taxonomy" id="1644129"/>
    <lineage>
        <taxon>Bacteria</taxon>
        <taxon>Bacillati</taxon>
        <taxon>Actinomycetota</taxon>
        <taxon>Actinomycetes</taxon>
        <taxon>Mycobacteriales</taxon>
        <taxon>Nocardiaceae</taxon>
        <taxon>Prescottella</taxon>
    </lineage>
</organism>
<comment type="similarity">
    <text evidence="3">Belongs to the emb family.</text>
</comment>
<dbReference type="InterPro" id="IPR007680">
    <property type="entry name" value="Arabino_trans_central"/>
</dbReference>
<feature type="transmembrane region" description="Helical" evidence="12">
    <location>
        <begin position="35"/>
        <end position="54"/>
    </location>
</feature>
<evidence type="ECO:0000259" key="14">
    <source>
        <dbReference type="Pfam" id="PF14896"/>
    </source>
</evidence>
<keyword evidence="7 12" id="KW-0812">Transmembrane</keyword>
<dbReference type="EC" id="2.4.2.-" evidence="16"/>
<dbReference type="Pfam" id="PF04602">
    <property type="entry name" value="Arabinose_trans"/>
    <property type="match status" value="1"/>
</dbReference>
<accession>A0ABT6MAY5</accession>
<feature type="transmembrane region" description="Helical" evidence="12">
    <location>
        <begin position="693"/>
        <end position="715"/>
    </location>
</feature>
<feature type="compositionally biased region" description="Polar residues" evidence="11">
    <location>
        <begin position="798"/>
        <end position="813"/>
    </location>
</feature>
<feature type="domain" description="Arabinosyltransferas concanavalin like" evidence="15">
    <location>
        <begin position="58"/>
        <end position="218"/>
    </location>
</feature>
<dbReference type="Pfam" id="PF17689">
    <property type="entry name" value="Arabino_trans_N"/>
    <property type="match status" value="1"/>
</dbReference>
<keyword evidence="6 16" id="KW-0808">Transferase</keyword>
<dbReference type="InterPro" id="IPR042486">
    <property type="entry name" value="Arabino_trans_C_2"/>
</dbReference>
<evidence type="ECO:0000256" key="8">
    <source>
        <dbReference type="ARBA" id="ARBA00022989"/>
    </source>
</evidence>
<evidence type="ECO:0000256" key="10">
    <source>
        <dbReference type="ARBA" id="ARBA00023316"/>
    </source>
</evidence>
<evidence type="ECO:0000256" key="11">
    <source>
        <dbReference type="SAM" id="MobiDB-lite"/>
    </source>
</evidence>
<keyword evidence="4" id="KW-1003">Cell membrane</keyword>
<proteinExistence type="inferred from homology"/>
<comment type="subcellular location">
    <subcellularLocation>
        <location evidence="2">Cell membrane</location>
        <topology evidence="2">Multi-pass membrane protein</topology>
    </subcellularLocation>
</comment>
<evidence type="ECO:0000256" key="5">
    <source>
        <dbReference type="ARBA" id="ARBA00022676"/>
    </source>
</evidence>
<evidence type="ECO:0000256" key="7">
    <source>
        <dbReference type="ARBA" id="ARBA00022692"/>
    </source>
</evidence>
<evidence type="ECO:0000259" key="13">
    <source>
        <dbReference type="Pfam" id="PF04602"/>
    </source>
</evidence>